<keyword evidence="1" id="KW-1133">Transmembrane helix</keyword>
<sequence>MPPPLPNRRFVRPRGTLTFTTGSVLLKEFLAFVLLLIFGGGLACMIIFKGTAFLSIPIIFSMFVFMLIGFAVGSTKSVYKFNFDENSLLILVHPSHIAKFLFCKKPKALSYRLEEIVDINTTSANCSIIKGRRAFSQNGEYILDPNQDGYGQARSKFKIDISDHTNVPVKDTRKLSELQRLCDHIFEYHGWAVQTGLVEDESMPPGFRDLAEPVAPTHPYGSRLPGPDFQNPVFHNDGFIS</sequence>
<keyword evidence="1" id="KW-0812">Transmembrane</keyword>
<proteinExistence type="predicted"/>
<evidence type="ECO:0000256" key="1">
    <source>
        <dbReference type="SAM" id="Phobius"/>
    </source>
</evidence>
<feature type="transmembrane region" description="Helical" evidence="1">
    <location>
        <begin position="54"/>
        <end position="73"/>
    </location>
</feature>
<comment type="caution">
    <text evidence="2">The sequence shown here is derived from an EMBL/GenBank/DDBJ whole genome shotgun (WGS) entry which is preliminary data.</text>
</comment>
<gene>
    <name evidence="2" type="ORF">BLNAU_19666</name>
</gene>
<accession>A0ABQ9X127</accession>
<reference evidence="2 3" key="1">
    <citation type="journal article" date="2022" name="bioRxiv">
        <title>Genomics of Preaxostyla Flagellates Illuminates Evolutionary Transitions and the Path Towards Mitochondrial Loss.</title>
        <authorList>
            <person name="Novak L.V.F."/>
            <person name="Treitli S.C."/>
            <person name="Pyrih J."/>
            <person name="Halakuc P."/>
            <person name="Pipaliya S.V."/>
            <person name="Vacek V."/>
            <person name="Brzon O."/>
            <person name="Soukal P."/>
            <person name="Eme L."/>
            <person name="Dacks J.B."/>
            <person name="Karnkowska A."/>
            <person name="Elias M."/>
            <person name="Hampl V."/>
        </authorList>
    </citation>
    <scope>NUCLEOTIDE SEQUENCE [LARGE SCALE GENOMIC DNA]</scope>
    <source>
        <strain evidence="2">NAU3</strain>
        <tissue evidence="2">Gut</tissue>
    </source>
</reference>
<evidence type="ECO:0000313" key="3">
    <source>
        <dbReference type="Proteomes" id="UP001281761"/>
    </source>
</evidence>
<protein>
    <submittedName>
        <fullName evidence="2">Uncharacterized protein</fullName>
    </submittedName>
</protein>
<dbReference type="EMBL" id="JARBJD010000262">
    <property type="protein sequence ID" value="KAK2945397.1"/>
    <property type="molecule type" value="Genomic_DNA"/>
</dbReference>
<dbReference type="Proteomes" id="UP001281761">
    <property type="component" value="Unassembled WGS sequence"/>
</dbReference>
<organism evidence="2 3">
    <name type="scientific">Blattamonas nauphoetae</name>
    <dbReference type="NCBI Taxonomy" id="2049346"/>
    <lineage>
        <taxon>Eukaryota</taxon>
        <taxon>Metamonada</taxon>
        <taxon>Preaxostyla</taxon>
        <taxon>Oxymonadida</taxon>
        <taxon>Blattamonas</taxon>
    </lineage>
</organism>
<keyword evidence="1" id="KW-0472">Membrane</keyword>
<evidence type="ECO:0000313" key="2">
    <source>
        <dbReference type="EMBL" id="KAK2945397.1"/>
    </source>
</evidence>
<feature type="transmembrane region" description="Helical" evidence="1">
    <location>
        <begin position="29"/>
        <end position="48"/>
    </location>
</feature>
<name>A0ABQ9X127_9EUKA</name>
<keyword evidence="3" id="KW-1185">Reference proteome</keyword>